<name>A0A438AME2_9RHOB</name>
<feature type="domain" description="DUF1937" evidence="1">
    <location>
        <begin position="40"/>
        <end position="156"/>
    </location>
</feature>
<dbReference type="AlphaFoldDB" id="A0A438AME2"/>
<organism evidence="2 3">
    <name type="scientific">Mesobaculum littorinae</name>
    <dbReference type="NCBI Taxonomy" id="2486419"/>
    <lineage>
        <taxon>Bacteria</taxon>
        <taxon>Pseudomonadati</taxon>
        <taxon>Pseudomonadota</taxon>
        <taxon>Alphaproteobacteria</taxon>
        <taxon>Rhodobacterales</taxon>
        <taxon>Roseobacteraceae</taxon>
        <taxon>Mesobaculum</taxon>
    </lineage>
</organism>
<evidence type="ECO:0000259" key="1">
    <source>
        <dbReference type="Pfam" id="PF09152"/>
    </source>
</evidence>
<evidence type="ECO:0000313" key="2">
    <source>
        <dbReference type="EMBL" id="RVV99716.1"/>
    </source>
</evidence>
<dbReference type="Gene3D" id="3.40.50.10400">
    <property type="entry name" value="Hypothetical protein PA1492"/>
    <property type="match status" value="1"/>
</dbReference>
<dbReference type="Pfam" id="PF09152">
    <property type="entry name" value="DUF1937"/>
    <property type="match status" value="1"/>
</dbReference>
<comment type="caution">
    <text evidence="2">The sequence shown here is derived from an EMBL/GenBank/DDBJ whole genome shotgun (WGS) entry which is preliminary data.</text>
</comment>
<protein>
    <submittedName>
        <fullName evidence="2">DUF1937 family protein</fullName>
    </submittedName>
</protein>
<dbReference type="RefSeq" id="WP_127905159.1">
    <property type="nucleotide sequence ID" value="NZ_RQXX01000001.1"/>
</dbReference>
<dbReference type="OrthoDB" id="7857621at2"/>
<keyword evidence="3" id="KW-1185">Reference proteome</keyword>
<reference evidence="2 3" key="1">
    <citation type="submission" date="2018-11" db="EMBL/GenBank/DDBJ databases">
        <title>Mesobaculum littorinae gen. nov., sp. nov., isolated from Littorina scabra that represents a novel genus of the order Rhodobacteraceae.</title>
        <authorList>
            <person name="Li F."/>
        </authorList>
    </citation>
    <scope>NUCLEOTIDE SEQUENCE [LARGE SCALE GENOMIC DNA]</scope>
    <source>
        <strain evidence="2 3">M0103</strain>
    </source>
</reference>
<sequence length="175" mass="18529">MTALSPSAPDWPGLAHAQGELALYHCPLFRAVADLRGQLVYLATPYTKPVTGDDGTFDLNASYAAVTTAARWSAMFAAEGVTAVSPIVMAGEMVHADPFHGDLDPLDQGFWADWCRPLLRACRAVVVPPIPGADVSTGVWAEALDAVSRNRRVYLISPADRAAVFPGRAPSQPGG</sequence>
<gene>
    <name evidence="2" type="ORF">EKE94_03285</name>
</gene>
<dbReference type="InterPro" id="IPR015235">
    <property type="entry name" value="DUF1937"/>
</dbReference>
<proteinExistence type="predicted"/>
<dbReference type="Proteomes" id="UP000285908">
    <property type="component" value="Unassembled WGS sequence"/>
</dbReference>
<accession>A0A438AME2</accession>
<evidence type="ECO:0000313" key="3">
    <source>
        <dbReference type="Proteomes" id="UP000285908"/>
    </source>
</evidence>
<dbReference type="SUPFAM" id="SSF52309">
    <property type="entry name" value="N-(deoxy)ribosyltransferase-like"/>
    <property type="match status" value="1"/>
</dbReference>
<dbReference type="EMBL" id="RQXX01000001">
    <property type="protein sequence ID" value="RVV99716.1"/>
    <property type="molecule type" value="Genomic_DNA"/>
</dbReference>